<dbReference type="EMBL" id="BOQL01000052">
    <property type="protein sequence ID" value="GIM74742.1"/>
    <property type="molecule type" value="Genomic_DNA"/>
</dbReference>
<dbReference type="InterPro" id="IPR045853">
    <property type="entry name" value="Pep_chain_release_fac_I_sf"/>
</dbReference>
<dbReference type="Proteomes" id="UP000681340">
    <property type="component" value="Unassembled WGS sequence"/>
</dbReference>
<dbReference type="NCBIfam" id="NF006718">
    <property type="entry name" value="PRK09256.1"/>
    <property type="match status" value="1"/>
</dbReference>
<comment type="caution">
    <text evidence="4">The sequence shown here is derived from an EMBL/GenBank/DDBJ whole genome shotgun (WGS) entry which is preliminary data.</text>
</comment>
<dbReference type="PANTHER" id="PTHR47814">
    <property type="entry name" value="PEPTIDYL-TRNA HYDROLASE ARFB"/>
    <property type="match status" value="1"/>
</dbReference>
<keyword evidence="4" id="KW-0378">Hydrolase</keyword>
<keyword evidence="5" id="KW-1185">Reference proteome</keyword>
<sequence>MIACHAGPVADDVRVSDRLTIPAAELSWRFSRSSGPGGQGVNTTDSRVELSWDLAGSEMLPAALRERALEQLGGRLVNGVLTITASEHRSQLRNREAAAARLAALVAGAIAPPPRARRATRPSRGSVERRIAEKKRRGQTKRNRRADTD</sequence>
<dbReference type="PANTHER" id="PTHR47814:SF1">
    <property type="entry name" value="PEPTIDYL-TRNA HYDROLASE ARFB"/>
    <property type="match status" value="1"/>
</dbReference>
<dbReference type="GO" id="GO:0003747">
    <property type="term" value="F:translation release factor activity"/>
    <property type="evidence" value="ECO:0007669"/>
    <property type="project" value="InterPro"/>
</dbReference>
<feature type="compositionally biased region" description="Basic residues" evidence="2">
    <location>
        <begin position="132"/>
        <end position="149"/>
    </location>
</feature>
<dbReference type="GO" id="GO:0043022">
    <property type="term" value="F:ribosome binding"/>
    <property type="evidence" value="ECO:0007669"/>
    <property type="project" value="TreeGrafter"/>
</dbReference>
<dbReference type="GO" id="GO:0072344">
    <property type="term" value="P:rescue of stalled ribosome"/>
    <property type="evidence" value="ECO:0007669"/>
    <property type="project" value="TreeGrafter"/>
</dbReference>
<dbReference type="SUPFAM" id="SSF75620">
    <property type="entry name" value="Release factor"/>
    <property type="match status" value="1"/>
</dbReference>
<dbReference type="Gene3D" id="3.30.160.20">
    <property type="match status" value="1"/>
</dbReference>
<dbReference type="Pfam" id="PF00472">
    <property type="entry name" value="RF-1"/>
    <property type="match status" value="1"/>
</dbReference>
<reference evidence="4" key="1">
    <citation type="submission" date="2021-03" db="EMBL/GenBank/DDBJ databases">
        <title>Whole genome shotgun sequence of Actinoplanes auranticolor NBRC 12245.</title>
        <authorList>
            <person name="Komaki H."/>
            <person name="Tamura T."/>
        </authorList>
    </citation>
    <scope>NUCLEOTIDE SEQUENCE</scope>
    <source>
        <strain evidence="4">NBRC 12245</strain>
    </source>
</reference>
<dbReference type="InterPro" id="IPR000352">
    <property type="entry name" value="Pep_chain_release_fac_I"/>
</dbReference>
<feature type="region of interest" description="Disordered" evidence="2">
    <location>
        <begin position="113"/>
        <end position="149"/>
    </location>
</feature>
<dbReference type="GO" id="GO:0004045">
    <property type="term" value="F:peptidyl-tRNA hydrolase activity"/>
    <property type="evidence" value="ECO:0007669"/>
    <property type="project" value="TreeGrafter"/>
</dbReference>
<dbReference type="AlphaFoldDB" id="A0A919VT04"/>
<evidence type="ECO:0000259" key="3">
    <source>
        <dbReference type="Pfam" id="PF00472"/>
    </source>
</evidence>
<protein>
    <submittedName>
        <fullName evidence="4">Aminoacyl-tRNA hydrolase</fullName>
    </submittedName>
</protein>
<evidence type="ECO:0000313" key="5">
    <source>
        <dbReference type="Proteomes" id="UP000681340"/>
    </source>
</evidence>
<evidence type="ECO:0000313" key="4">
    <source>
        <dbReference type="EMBL" id="GIM74742.1"/>
    </source>
</evidence>
<organism evidence="4 5">
    <name type="scientific">Actinoplanes auranticolor</name>
    <dbReference type="NCBI Taxonomy" id="47988"/>
    <lineage>
        <taxon>Bacteria</taxon>
        <taxon>Bacillati</taxon>
        <taxon>Actinomycetota</taxon>
        <taxon>Actinomycetes</taxon>
        <taxon>Micromonosporales</taxon>
        <taxon>Micromonosporaceae</taxon>
        <taxon>Actinoplanes</taxon>
    </lineage>
</organism>
<gene>
    <name evidence="4" type="ORF">Aau02nite_62500</name>
</gene>
<proteinExistence type="inferred from homology"/>
<name>A0A919VT04_9ACTN</name>
<feature type="domain" description="Prokaryotic-type class I peptide chain release factors" evidence="3">
    <location>
        <begin position="19"/>
        <end position="144"/>
    </location>
</feature>
<evidence type="ECO:0000256" key="1">
    <source>
        <dbReference type="ARBA" id="ARBA00010835"/>
    </source>
</evidence>
<comment type="similarity">
    <text evidence="1">Belongs to the prokaryotic/mitochondrial release factor family.</text>
</comment>
<evidence type="ECO:0000256" key="2">
    <source>
        <dbReference type="SAM" id="MobiDB-lite"/>
    </source>
</evidence>
<accession>A0A919VT04</accession>